<evidence type="ECO:0000256" key="2">
    <source>
        <dbReference type="SAM" id="MobiDB-lite"/>
    </source>
</evidence>
<feature type="coiled-coil region" evidence="1">
    <location>
        <begin position="40"/>
        <end position="105"/>
    </location>
</feature>
<protein>
    <recommendedName>
        <fullName evidence="3">Minor extracellular protease Epr GA-like domain-containing protein</fullName>
    </recommendedName>
</protein>
<dbReference type="EMBL" id="CP002667">
    <property type="protein sequence ID" value="AEC17058.1"/>
    <property type="molecule type" value="Genomic_DNA"/>
</dbReference>
<dbReference type="eggNOG" id="COG1196">
    <property type="taxonomic scope" value="Bacteria"/>
</dbReference>
<proteinExistence type="predicted"/>
<evidence type="ECO:0000256" key="1">
    <source>
        <dbReference type="SAM" id="Coils"/>
    </source>
</evidence>
<feature type="domain" description="Minor extracellular protease Epr GA-like" evidence="3">
    <location>
        <begin position="784"/>
        <end position="874"/>
    </location>
</feature>
<dbReference type="Proteomes" id="UP000006908">
    <property type="component" value="Chromosome"/>
</dbReference>
<gene>
    <name evidence="4" type="ordered locus">UMN179_01030</name>
</gene>
<evidence type="ECO:0000259" key="3">
    <source>
        <dbReference type="Pfam" id="PF22775"/>
    </source>
</evidence>
<organism evidence="4 5">
    <name type="scientific">Gallibacterium anatis (strain UMN179)</name>
    <name type="common">Pasteurella anatis</name>
    <dbReference type="NCBI Taxonomy" id="1005058"/>
    <lineage>
        <taxon>Bacteria</taxon>
        <taxon>Pseudomonadati</taxon>
        <taxon>Pseudomonadota</taxon>
        <taxon>Gammaproteobacteria</taxon>
        <taxon>Pasteurellales</taxon>
        <taxon>Pasteurellaceae</taxon>
        <taxon>Gallibacterium</taxon>
    </lineage>
</organism>
<reference evidence="4 5" key="1">
    <citation type="journal article" date="2011" name="J. Bacteriol.">
        <title>Complete genome sequence of Gallibacterium anatis strain UMN179, isolated from a laying hen with peritonitis.</title>
        <authorList>
            <person name="Johnson T.J."/>
            <person name="Fernandez-Alarcon C."/>
            <person name="Bojesen A.M."/>
            <person name="Nolan L.K."/>
            <person name="Trampel D.W."/>
            <person name="Seemann T."/>
        </authorList>
    </citation>
    <scope>NUCLEOTIDE SEQUENCE [LARGE SCALE GENOMIC DNA]</scope>
    <source>
        <strain evidence="4 5">UMN179</strain>
    </source>
</reference>
<dbReference type="HOGENOM" id="CLU_239931_0_0_6"/>
<dbReference type="PATRIC" id="fig|1005058.3.peg.1017"/>
<dbReference type="STRING" id="1005058.UMN179_01030"/>
<dbReference type="InterPro" id="IPR054725">
    <property type="entry name" value="Epr_GA-like"/>
</dbReference>
<feature type="region of interest" description="Disordered" evidence="2">
    <location>
        <begin position="742"/>
        <end position="788"/>
    </location>
</feature>
<feature type="domain" description="Minor extracellular protease Epr GA-like" evidence="3">
    <location>
        <begin position="161"/>
        <end position="248"/>
    </location>
</feature>
<feature type="compositionally biased region" description="Basic and acidic residues" evidence="2">
    <location>
        <begin position="140"/>
        <end position="204"/>
    </location>
</feature>
<dbReference type="Gene3D" id="2.160.20.160">
    <property type="match status" value="2"/>
</dbReference>
<dbReference type="SUPFAM" id="SSF51120">
    <property type="entry name" value="beta-Roll"/>
    <property type="match status" value="1"/>
</dbReference>
<feature type="region of interest" description="Disordered" evidence="2">
    <location>
        <begin position="111"/>
        <end position="204"/>
    </location>
</feature>
<evidence type="ECO:0000313" key="5">
    <source>
        <dbReference type="Proteomes" id="UP000006908"/>
    </source>
</evidence>
<dbReference type="Pfam" id="PF22775">
    <property type="entry name" value="GA_3"/>
    <property type="match status" value="4"/>
</dbReference>
<feature type="coiled-coil region" evidence="1">
    <location>
        <begin position="336"/>
        <end position="363"/>
    </location>
</feature>
<dbReference type="eggNOG" id="COG2931">
    <property type="taxonomic scope" value="Bacteria"/>
</dbReference>
<accession>F4HFL7</accession>
<sequence length="1746" mass="185198">MDICSRCSSIARRHCISRRRWKQWWQGIIPYGGGVESTKITAAKDAVKAAEEAYQQAKDLLEKAKEDNQITAEENAALEEANQAIKDAKTKAEEALKNLPKDKEQEALKERLDAVNPIEIPKDGGNSSTDPEQPTPTDPEDNKGNTGKDKPDVGGQDKDPALENAEKLVKEAEDAETKAEEALKEANKDGVISQEEKGKLDSLNEEITKAKKDAEDALKDLAEGEIKDNLKERLDNVDNIKVNDATDTSAAEAALAEAKQKAQEAEAAKQNADKNNDGIISDDEKAAVNKAIEAAETAKTNAETEIGKLPGGSFKTDLAGQAQAISIPNKVDATDTSAAEAALAEAKQKATDAQQLKERIELNGVVTATEKAQLDQAITAANEAKSLADQEIGKLPAGSYKTAKEGESASIVIPQPSSVTPIPTGKPVVTIVGDGNDADTVIDRGELGVGADGQLNPVTVEVSLAGMQNVKPGDKLSGVILLGRTPSYLGGDKSGYSLTENDISNGKVSFTVPVTDGFTGKLVVQGVKVQDAEKQSSATADRKEAALDLGADPTVGMSFRADTGISGSDNITTNGELVLTAPQGYTIDRVVVNNAEVSLTGNSITLSEGTYTAGNIQVTVSNTTTGRIETVSNTATYVVDTTAPDAPRINVESGRDSSISLPENAAIGDVVDVNITQPGKQQAIYVQYRKTDSGWEVATFKPADSGLSSAPAASGNTITISQTVAPAGSTIAAKVTDLAGNGSAGKDGSNSFVEAEVPSSDSDNDGYTNEEESRAGSDPDQASSTPKTLAEAAYNEAKATYDAFEAKKAEFAKGGFTKEEVSKLEKLLFPLDGEKDKALAAANYVHDNDGKADLIAKIKQLTDTVPEVTNDADSTWSNNRTVTYYDYRKDSSNNTEHLTLDDLAKKDGGVFVIPASQLVIKDPDVESGYTPKLKPMKDWVHTLPGNTSVGFSEYRVDENGNLEIKIDAEKVKNISQTQNETYNLTAEDGTPLTLYVSFENENKSGTLVSLFSVTVKDDVYPIVGNVASNGVTDDTQWKDISVALSATGNDLASWKVKLEIFDDQNPDSPVWTQEKGGITSSSKTVSFDASSFTAENGHSYTLKATALSNSEKANTVEEHITVDTTPPEVMSNLTTDSGGNLKLHVELKEPVKYFIYDGKVESDQISFTGKQNYSSAKDLPSMDATFDLGSTPKTYIFYDQAGNSAGVVAPEVEVKRLGRLTTNMNQNEGPRNYMSDGNEAQRNDTGSDGLKTSAGDNIIIVAKKSDGDFFGGFIDGGTGDGYKATLQTYDGNDYIYAFGIGGHTDVITGGGNDRFELRYGLSGWGQTGNISTGAFDGAQRILMGEGDDTFKIRGSMIDLHSDYGDNSFALTTAKVDMGTGNDTIEVESTIKGDGDAGRNYSNYFNLGSGDDVMRVGKNITDTQTSATPSTTHASNIIDLGTGNDTLIVKGSVEQHTLILSEGGNNNISIGSGVSLARKSIGGNTAIVLGDGNDTLTVNTAVNYEDADRESAFYRAYKDSKSDGWYAESATQIDKVIEDVKQPKIDLGNGNNTATFGSNVWHAKIITGDGQDTITIKGALSQTSLDTGSGNDTVTINEWTLKNNSVILGNGDDILYLGGVSQTLSYEGTSLIHGGAGTDTINITGKSSVSTRLEIFGNTGGNNIDVSGVDVLNLNGHGTEVIIGTNNVGNPNNELERNVITIHGNNTDAVKLQSDWREIGSTTGMKQYQYNGITIYIDDTIQVTTFS</sequence>
<dbReference type="InterPro" id="IPR011049">
    <property type="entry name" value="Serralysin-like_metalloprot_C"/>
</dbReference>
<evidence type="ECO:0000313" key="4">
    <source>
        <dbReference type="EMBL" id="AEC17058.1"/>
    </source>
</evidence>
<feature type="domain" description="Minor extracellular protease Epr GA-like" evidence="3">
    <location>
        <begin position="332"/>
        <end position="403"/>
    </location>
</feature>
<feature type="region of interest" description="Disordered" evidence="2">
    <location>
        <begin position="1223"/>
        <end position="1251"/>
    </location>
</feature>
<dbReference type="KEGG" id="gan:UMN179_01030"/>
<feature type="domain" description="Minor extracellular protease Epr GA-like" evidence="3">
    <location>
        <begin position="38"/>
        <end position="122"/>
    </location>
</feature>
<keyword evidence="1" id="KW-0175">Coiled coil</keyword>
<name>F4HFL7_GALAU</name>
<dbReference type="RefSeq" id="WP_013745844.1">
    <property type="nucleotide sequence ID" value="NC_015460.1"/>
</dbReference>